<dbReference type="AlphaFoldDB" id="A0A2Z6ZRP0"/>
<reference evidence="1 2" key="1">
    <citation type="journal article" date="2015" name="Proc. Natl. Acad. Sci. U.S.A.">
        <title>The resurrection genome of Boea hygrometrica: A blueprint for survival of dehydration.</title>
        <authorList>
            <person name="Xiao L."/>
            <person name="Yang G."/>
            <person name="Zhang L."/>
            <person name="Yang X."/>
            <person name="Zhao S."/>
            <person name="Ji Z."/>
            <person name="Zhou Q."/>
            <person name="Hu M."/>
            <person name="Wang Y."/>
            <person name="Chen M."/>
            <person name="Xu Y."/>
            <person name="Jin H."/>
            <person name="Xiao X."/>
            <person name="Hu G."/>
            <person name="Bao F."/>
            <person name="Hu Y."/>
            <person name="Wan P."/>
            <person name="Li L."/>
            <person name="Deng X."/>
            <person name="Kuang T."/>
            <person name="Xiang C."/>
            <person name="Zhu J.K."/>
            <person name="Oliver M.J."/>
            <person name="He Y."/>
        </authorList>
    </citation>
    <scope>NUCLEOTIDE SEQUENCE [LARGE SCALE GENOMIC DNA]</scope>
    <source>
        <strain evidence="2">cv. XS01</strain>
    </source>
</reference>
<evidence type="ECO:0000313" key="2">
    <source>
        <dbReference type="Proteomes" id="UP000250235"/>
    </source>
</evidence>
<sequence length="86" mass="9672">MEGARWPKMLRKLLRTLADRMLPPPCATGRRLVACWPDDEGCWTRNVCTAVRRVLARRRARCRREFFVGGGAAVAGRRSGESPAMS</sequence>
<keyword evidence="2" id="KW-1185">Reference proteome</keyword>
<accession>A0A2Z6ZRP0</accession>
<name>A0A2Z6ZRP0_9LAMI</name>
<protein>
    <submittedName>
        <fullName evidence="1">Uncharacterized protein</fullName>
    </submittedName>
</protein>
<proteinExistence type="predicted"/>
<dbReference type="Proteomes" id="UP000250235">
    <property type="component" value="Unassembled WGS sequence"/>
</dbReference>
<organism evidence="1 2">
    <name type="scientific">Dorcoceras hygrometricum</name>
    <dbReference type="NCBI Taxonomy" id="472368"/>
    <lineage>
        <taxon>Eukaryota</taxon>
        <taxon>Viridiplantae</taxon>
        <taxon>Streptophyta</taxon>
        <taxon>Embryophyta</taxon>
        <taxon>Tracheophyta</taxon>
        <taxon>Spermatophyta</taxon>
        <taxon>Magnoliopsida</taxon>
        <taxon>eudicotyledons</taxon>
        <taxon>Gunneridae</taxon>
        <taxon>Pentapetalae</taxon>
        <taxon>asterids</taxon>
        <taxon>lamiids</taxon>
        <taxon>Lamiales</taxon>
        <taxon>Gesneriaceae</taxon>
        <taxon>Didymocarpoideae</taxon>
        <taxon>Trichosporeae</taxon>
        <taxon>Loxocarpinae</taxon>
        <taxon>Dorcoceras</taxon>
    </lineage>
</organism>
<gene>
    <name evidence="1" type="ORF">F511_47574</name>
</gene>
<evidence type="ECO:0000313" key="1">
    <source>
        <dbReference type="EMBL" id="KZT75401.1"/>
    </source>
</evidence>
<dbReference type="EMBL" id="KV251860">
    <property type="protein sequence ID" value="KZT75401.1"/>
    <property type="molecule type" value="Genomic_DNA"/>
</dbReference>